<evidence type="ECO:0000313" key="1">
    <source>
        <dbReference type="EMBL" id="AGY58853.1"/>
    </source>
</evidence>
<dbReference type="STRING" id="1183438.GKIL_2607"/>
<organism evidence="1 2">
    <name type="scientific">Gloeobacter kilaueensis (strain ATCC BAA-2537 / CCAP 1431/1 / ULC 316 / JS1)</name>
    <dbReference type="NCBI Taxonomy" id="1183438"/>
    <lineage>
        <taxon>Bacteria</taxon>
        <taxon>Bacillati</taxon>
        <taxon>Cyanobacteriota</taxon>
        <taxon>Cyanophyceae</taxon>
        <taxon>Gloeobacterales</taxon>
        <taxon>Gloeobacteraceae</taxon>
        <taxon>Gloeobacter</taxon>
    </lineage>
</organism>
<dbReference type="RefSeq" id="WP_023174047.1">
    <property type="nucleotide sequence ID" value="NC_022600.1"/>
</dbReference>
<name>U5QJ21_GLOK1</name>
<dbReference type="EMBL" id="CP003587">
    <property type="protein sequence ID" value="AGY58853.1"/>
    <property type="molecule type" value="Genomic_DNA"/>
</dbReference>
<dbReference type="OrthoDB" id="9822588at2"/>
<proteinExistence type="predicted"/>
<keyword evidence="2" id="KW-1185">Reference proteome</keyword>
<gene>
    <name evidence="1" type="ORF">GKIL_2607</name>
</gene>
<dbReference type="KEGG" id="glj:GKIL_2607"/>
<reference evidence="1 2" key="1">
    <citation type="journal article" date="2013" name="PLoS ONE">
        <title>Cultivation and Complete Genome Sequencing of Gloeobacter kilaueensis sp. nov., from a Lava Cave in Kilauea Caldera, Hawai'i.</title>
        <authorList>
            <person name="Saw J.H."/>
            <person name="Schatz M."/>
            <person name="Brown M.V."/>
            <person name="Kunkel D.D."/>
            <person name="Foster J.S."/>
            <person name="Shick H."/>
            <person name="Christensen S."/>
            <person name="Hou S."/>
            <person name="Wan X."/>
            <person name="Donachie S.P."/>
        </authorList>
    </citation>
    <scope>NUCLEOTIDE SEQUENCE [LARGE SCALE GENOMIC DNA]</scope>
    <source>
        <strain evidence="2">JS</strain>
    </source>
</reference>
<sequence length="345" mass="37348">MALLVLEDEVTGFQLGGACYLATSQWEMPETEALDQGGSWRKDAVGPVNVQWQAARPRARGAEFAYPLMLAAMRAVVRKTRRLPPFVTIVDLSTTAQTYIEVARIGDDGLERQNALASRSAGSLARAVELLTTDDSEPVYYLGNRPLPASGDAKLASLAIPLAANPGALASLLELGTHRKLALPLVALTARQLTVLLSLVGVGLWGWSATQWWQIQIALDRYGPGLLQAELLPIKDELRSVKARYAQQSQEFARAGAKHIPSGLLAGLLRRNLGEGTRIQQLKLADRSKLSLTLSGSPLAVLQSLARFERLGKLGDLNFGVSTRDQVSIPIEIDLGSRLQSERKG</sequence>
<protein>
    <submittedName>
        <fullName evidence="1">Uncharacterized protein</fullName>
    </submittedName>
</protein>
<evidence type="ECO:0000313" key="2">
    <source>
        <dbReference type="Proteomes" id="UP000017396"/>
    </source>
</evidence>
<dbReference type="AlphaFoldDB" id="U5QJ21"/>
<dbReference type="Proteomes" id="UP000017396">
    <property type="component" value="Chromosome"/>
</dbReference>
<accession>U5QJ21</accession>
<dbReference type="HOGENOM" id="CLU_796355_0_0_3"/>